<feature type="compositionally biased region" description="Acidic residues" evidence="1">
    <location>
        <begin position="1408"/>
        <end position="1424"/>
    </location>
</feature>
<protein>
    <submittedName>
        <fullName evidence="3">Uncharacterized protein</fullName>
    </submittedName>
</protein>
<feature type="transmembrane region" description="Helical" evidence="2">
    <location>
        <begin position="1199"/>
        <end position="1224"/>
    </location>
</feature>
<keyword evidence="2" id="KW-0812">Transmembrane</keyword>
<dbReference type="InterPro" id="IPR029045">
    <property type="entry name" value="ClpP/crotonase-like_dom_sf"/>
</dbReference>
<organism evidence="3 4">
    <name type="scientific">Streblomastix strix</name>
    <dbReference type="NCBI Taxonomy" id="222440"/>
    <lineage>
        <taxon>Eukaryota</taxon>
        <taxon>Metamonada</taxon>
        <taxon>Preaxostyla</taxon>
        <taxon>Oxymonadida</taxon>
        <taxon>Streblomastigidae</taxon>
        <taxon>Streblomastix</taxon>
    </lineage>
</organism>
<name>A0A5J4WQA4_9EUKA</name>
<feature type="region of interest" description="Disordered" evidence="1">
    <location>
        <begin position="1169"/>
        <end position="1193"/>
    </location>
</feature>
<dbReference type="Gene3D" id="3.90.226.10">
    <property type="entry name" value="2-enoyl-CoA Hydratase, Chain A, domain 1"/>
    <property type="match status" value="1"/>
</dbReference>
<dbReference type="SUPFAM" id="SSF52096">
    <property type="entry name" value="ClpP/crotonase"/>
    <property type="match status" value="1"/>
</dbReference>
<feature type="transmembrane region" description="Helical" evidence="2">
    <location>
        <begin position="1236"/>
        <end position="1253"/>
    </location>
</feature>
<comment type="caution">
    <text evidence="3">The sequence shown here is derived from an EMBL/GenBank/DDBJ whole genome shotgun (WGS) entry which is preliminary data.</text>
</comment>
<dbReference type="EMBL" id="SNRW01001391">
    <property type="protein sequence ID" value="KAA6396575.1"/>
    <property type="molecule type" value="Genomic_DNA"/>
</dbReference>
<dbReference type="InterPro" id="IPR052766">
    <property type="entry name" value="S41A_metabolite_peptidase"/>
</dbReference>
<feature type="compositionally biased region" description="Basic and acidic residues" evidence="1">
    <location>
        <begin position="1396"/>
        <end position="1407"/>
    </location>
</feature>
<feature type="region of interest" description="Disordered" evidence="1">
    <location>
        <begin position="1360"/>
        <end position="1467"/>
    </location>
</feature>
<reference evidence="3 4" key="1">
    <citation type="submission" date="2019-03" db="EMBL/GenBank/DDBJ databases">
        <title>Single cell metagenomics reveals metabolic interactions within the superorganism composed of flagellate Streblomastix strix and complex community of Bacteroidetes bacteria on its surface.</title>
        <authorList>
            <person name="Treitli S.C."/>
            <person name="Kolisko M."/>
            <person name="Husnik F."/>
            <person name="Keeling P."/>
            <person name="Hampl V."/>
        </authorList>
    </citation>
    <scope>NUCLEOTIDE SEQUENCE [LARGE SCALE GENOMIC DNA]</scope>
    <source>
        <strain evidence="3">ST1C</strain>
    </source>
</reference>
<keyword evidence="2" id="KW-1133">Transmembrane helix</keyword>
<feature type="compositionally biased region" description="Acidic residues" evidence="1">
    <location>
        <begin position="1169"/>
        <end position="1178"/>
    </location>
</feature>
<gene>
    <name evidence="3" type="ORF">EZS28_007898</name>
</gene>
<feature type="compositionally biased region" description="Basic and acidic residues" evidence="1">
    <location>
        <begin position="1181"/>
        <end position="1193"/>
    </location>
</feature>
<proteinExistence type="predicted"/>
<dbReference type="Proteomes" id="UP000324800">
    <property type="component" value="Unassembled WGS sequence"/>
</dbReference>
<feature type="compositionally biased region" description="Acidic residues" evidence="1">
    <location>
        <begin position="1441"/>
        <end position="1452"/>
    </location>
</feature>
<keyword evidence="2" id="KW-0472">Membrane</keyword>
<evidence type="ECO:0000313" key="3">
    <source>
        <dbReference type="EMBL" id="KAA6396575.1"/>
    </source>
</evidence>
<evidence type="ECO:0000256" key="2">
    <source>
        <dbReference type="SAM" id="Phobius"/>
    </source>
</evidence>
<dbReference type="PANTHER" id="PTHR37049:SF4">
    <property type="entry name" value="RHODANESE DOMAIN-CONTAINING PROTEIN"/>
    <property type="match status" value="1"/>
</dbReference>
<evidence type="ECO:0000313" key="4">
    <source>
        <dbReference type="Proteomes" id="UP000324800"/>
    </source>
</evidence>
<evidence type="ECO:0000256" key="1">
    <source>
        <dbReference type="SAM" id="MobiDB-lite"/>
    </source>
</evidence>
<dbReference type="PANTHER" id="PTHR37049">
    <property type="entry name" value="PEPTIDASE S41 FAMILY PROTEIN"/>
    <property type="match status" value="1"/>
</dbReference>
<feature type="compositionally biased region" description="Basic and acidic residues" evidence="1">
    <location>
        <begin position="1360"/>
        <end position="1369"/>
    </location>
</feature>
<sequence length="1483" mass="167230">MIIIEAGIKDLTLKILPQPNAENNFRELRAGKTCPVTEECEELILEPIDRGCFCTGIYQPDFCICTSAIHPNNEQGCACDENEDATFNLDDCIETKTCTVNNTPIGCSCADNGPIQTGECKCSQLHHQDGCTLVKCFDKYQDFPCLCTQEPLKDTYECICPSNDLASLPCVYSTTLESNPQDCTIQDCLANSDTTVTKYSCYCTKDNHPTKCRCPSLPEDLQGIPVEQCQCLVDNDPRECGACPITRLCQNQDILSTPCLCTEDFHYENCICTPIYHPSTCECDTTPNPSFKIKTYDEVLRYEKLSTCDEETGYEGGDCKCADGQAPFDCTCSQNNDDDSYTKTECEDEKYEVLLNSSSDDSSPIYPQSYICIDGNSPEGCVCPYDSKDLIGVPVAQCECCSTGDPRSGLTTPGAGCPEYCIDNIYNGGCACDSDLTDYTECEADKAYPFLIDCNDVHGSSVKLNTCKCIDGYTPTGCTCPLETDLNQFDGVLPGQCECLVEDDPRVGISCPISRKCSNEDLQSPPLLKFNRLQLIWIQIYPTLLNYIEKHGSFVSPDTYKCSEVNSPLGFNNYLKFGFSYELDFALSCLRSVKLESNEQSTIISLLKEYINSYTFIDTSLNTPGNPIGYGKHAINLFSDLDEINKTIYTNTFDLQKDLMVLLNNPKDPHTIFTPHCVSKVLYMLPQITLKQYETDKQLYTTIQINDTDYIVDKINIKGKPIYDQDDNKVISYINKGKDLDILVIKSFNPKNQVNKLLIDLRGNGGGQVRLGRQLLNFLFPNVGHPLYQTVDETKSIINEALAKITIYQSDIYPKEAQLPLELDYMGIDKLFYSRGNRKRTTQSEDKKSIKTVNLTYKYMNYMGNNDTFAEYLKNKNIKRQILYQPQDVLIVTDGACASMCSQFVKHIGEKHLGRIVGIGAPYPIDKDIRFDVGMATSGSVYNYKSVQEIKSNEIYDDYEINKYKLSNKFYRIGSDLSWSNKGGYGFTDETSDQLLEYQIVDADFRVEYFPFDSLISDKDEQRFALYDEVLKREKQLLEPSDPKKCLSWEVETSNTQTPSNCKGCLRNDPYSIYGHPCSVRGSTEAKGRYSNGTAKIGEYLIDKCIFSHCKVGYYRKNIVIGQKIEQKCSLVPLGPNQNRSEITPDQTEDTEIVSNQCDMLVIVDEQVEQEEGEEEQQQSDQDKQKEIETEEPKSKAEMISGIVVAGVIVVASIVAMIIVAVVIQHQKYSGLGRRGTSWFIISWLFSLGLLFIRPPSDSDVNSLNLERRIDAFEGDVAPLIPFYNPDIQIKIKVEKYLSKAGVRIADGQSVISAHADLNEIIIGPDDEEYGIDTLTQIRLPKQKKKSWRRKFAKKKKKVIVDEDANKDQNEDDNKENLGPDGEKEDETDALINKMMEAENKDDKKEGEGEENKEEEDKYEYEEELKEKVNFDSEYGNDIFQDFDEDGQDEPDQQTGKEGAETEKEENELLIKICIQKKKQSCS</sequence>
<accession>A0A5J4WQA4</accession>